<evidence type="ECO:0000313" key="3">
    <source>
        <dbReference type="Proteomes" id="UP000317990"/>
    </source>
</evidence>
<dbReference type="Proteomes" id="UP000317990">
    <property type="component" value="Unassembled WGS sequence"/>
</dbReference>
<protein>
    <submittedName>
        <fullName evidence="2">DUF4065 domain-containing protein</fullName>
    </submittedName>
</protein>
<sequence>MAVSSAKRVSAKAVSANAVANEFLKLAKKDGKQLTNLQLQKLVYIAQGYTLAITNKKLYYNDTCAWHWGPVIPSLYEALRRYGRKYVIEKLELDNQDESLDNTVAIDIIEAVYKRYGNYTGPQLVNLTNRPNTPWSETWEEEKFSLIPFSRIQDYYKRTLKNKKEAYLQGRR</sequence>
<dbReference type="Pfam" id="PF13274">
    <property type="entry name" value="SocA_Panacea"/>
    <property type="match status" value="1"/>
</dbReference>
<proteinExistence type="predicted"/>
<feature type="domain" description="Antitoxin SocA-like Panacea" evidence="1">
    <location>
        <begin position="39"/>
        <end position="135"/>
    </location>
</feature>
<dbReference type="AlphaFoldDB" id="A0A524RKQ2"/>
<evidence type="ECO:0000313" key="2">
    <source>
        <dbReference type="EMBL" id="TGG90432.1"/>
    </source>
</evidence>
<accession>A0A524RKQ2</accession>
<comment type="caution">
    <text evidence="2">The sequence shown here is derived from an EMBL/GenBank/DDBJ whole genome shotgun (WGS) entry which is preliminary data.</text>
</comment>
<evidence type="ECO:0000259" key="1">
    <source>
        <dbReference type="Pfam" id="PF13274"/>
    </source>
</evidence>
<gene>
    <name evidence="2" type="ORF">ERJ67_11020</name>
</gene>
<name>A0A524RKQ2_9CHRO</name>
<dbReference type="EMBL" id="SRMO01000088">
    <property type="protein sequence ID" value="TGG90432.1"/>
    <property type="molecule type" value="Genomic_DNA"/>
</dbReference>
<reference evidence="2 3" key="1">
    <citation type="journal article" date="2019" name="mSystems">
        <title>Life at home and on the roam: Genomic adaptions reflect the dual lifestyle of an intracellular, facultative symbiont.</title>
        <authorList>
            <person name="Burgsdorf I."/>
        </authorList>
    </citation>
    <scope>NUCLEOTIDE SEQUENCE [LARGE SCALE GENOMIC DNA]</scope>
    <source>
        <strain evidence="2">277cV</strain>
    </source>
</reference>
<organism evidence="2 3">
    <name type="scientific">Aphanocapsa feldmannii 277cV</name>
    <dbReference type="NCBI Taxonomy" id="2507553"/>
    <lineage>
        <taxon>Bacteria</taxon>
        <taxon>Bacillati</taxon>
        <taxon>Cyanobacteriota</taxon>
        <taxon>Cyanophyceae</taxon>
        <taxon>Oscillatoriophycideae</taxon>
        <taxon>Chroococcales</taxon>
        <taxon>Microcystaceae</taxon>
        <taxon>Aphanocapsa</taxon>
    </lineage>
</organism>
<dbReference type="InterPro" id="IPR025272">
    <property type="entry name" value="SocA_Panacea"/>
</dbReference>